<evidence type="ECO:0000313" key="3">
    <source>
        <dbReference type="Proteomes" id="UP001055156"/>
    </source>
</evidence>
<feature type="transmembrane region" description="Helical" evidence="1">
    <location>
        <begin position="239"/>
        <end position="256"/>
    </location>
</feature>
<comment type="caution">
    <text evidence="2">The sequence shown here is derived from an EMBL/GenBank/DDBJ whole genome shotgun (WGS) entry which is preliminary data.</text>
</comment>
<feature type="transmembrane region" description="Helical" evidence="1">
    <location>
        <begin position="154"/>
        <end position="178"/>
    </location>
</feature>
<keyword evidence="1" id="KW-1133">Transmembrane helix</keyword>
<evidence type="ECO:0000256" key="1">
    <source>
        <dbReference type="SAM" id="Phobius"/>
    </source>
</evidence>
<reference evidence="2" key="2">
    <citation type="submission" date="2021-08" db="EMBL/GenBank/DDBJ databases">
        <authorList>
            <person name="Tani A."/>
            <person name="Ola A."/>
            <person name="Ogura Y."/>
            <person name="Katsura K."/>
            <person name="Hayashi T."/>
        </authorList>
    </citation>
    <scope>NUCLEOTIDE SEQUENCE</scope>
    <source>
        <strain evidence="2">NBRC 15689</strain>
    </source>
</reference>
<organism evidence="2 3">
    <name type="scientific">Methylobacterium organophilum</name>
    <dbReference type="NCBI Taxonomy" id="410"/>
    <lineage>
        <taxon>Bacteria</taxon>
        <taxon>Pseudomonadati</taxon>
        <taxon>Pseudomonadota</taxon>
        <taxon>Alphaproteobacteria</taxon>
        <taxon>Hyphomicrobiales</taxon>
        <taxon>Methylobacteriaceae</taxon>
        <taxon>Methylobacterium</taxon>
    </lineage>
</organism>
<dbReference type="RefSeq" id="WP_238314862.1">
    <property type="nucleotide sequence ID" value="NZ_BPQV01000019.1"/>
</dbReference>
<evidence type="ECO:0000313" key="2">
    <source>
        <dbReference type="EMBL" id="GJE29717.1"/>
    </source>
</evidence>
<keyword evidence="1" id="KW-0472">Membrane</keyword>
<feature type="transmembrane region" description="Helical" evidence="1">
    <location>
        <begin position="185"/>
        <end position="205"/>
    </location>
</feature>
<dbReference type="EMBL" id="BPQV01000019">
    <property type="protein sequence ID" value="GJE29717.1"/>
    <property type="molecule type" value="Genomic_DNA"/>
</dbReference>
<name>A0ABQ4THB8_METOR</name>
<feature type="transmembrane region" description="Helical" evidence="1">
    <location>
        <begin position="128"/>
        <end position="148"/>
    </location>
</feature>
<feature type="transmembrane region" description="Helical" evidence="1">
    <location>
        <begin position="40"/>
        <end position="61"/>
    </location>
</feature>
<keyword evidence="1" id="KW-0812">Transmembrane</keyword>
<sequence length="266" mass="29303">MSLDLTVPKKQPLTAIDTYCQVVGALMLRDMQTRFGATRWGWGVQVLWPVTHVMIIAAVMAFRHMPSPIGDSALIFAATGAAPALVYRYIAREVMKGFSVNRPLTYFPQVSNFAVFVSRCLNEIIGSFLGLAAILAIIAACGVDPLPIDTMQALTGYLVAIVFGIGLGGINVGIVSVFPGWNIGFILFSILIYFASGVMFLPSYLPPEIYWWMKWLPPVQYVEWVRLGYDPGLDVEIDYLYTITATLVTLAVGLAMERYISRSQGT</sequence>
<accession>A0ABQ4THB8</accession>
<proteinExistence type="predicted"/>
<keyword evidence="3" id="KW-1185">Reference proteome</keyword>
<reference evidence="2" key="1">
    <citation type="journal article" date="2021" name="Front. Microbiol.">
        <title>Comprehensive Comparative Genomics and Phenotyping of Methylobacterium Species.</title>
        <authorList>
            <person name="Alessa O."/>
            <person name="Ogura Y."/>
            <person name="Fujitani Y."/>
            <person name="Takami H."/>
            <person name="Hayashi T."/>
            <person name="Sahin N."/>
            <person name="Tani A."/>
        </authorList>
    </citation>
    <scope>NUCLEOTIDE SEQUENCE</scope>
    <source>
        <strain evidence="2">NBRC 15689</strain>
    </source>
</reference>
<feature type="transmembrane region" description="Helical" evidence="1">
    <location>
        <begin position="73"/>
        <end position="91"/>
    </location>
</feature>
<protein>
    <submittedName>
        <fullName evidence="2">Polysialic acid transport protein KpsM</fullName>
    </submittedName>
</protein>
<dbReference type="Proteomes" id="UP001055156">
    <property type="component" value="Unassembled WGS sequence"/>
</dbReference>
<gene>
    <name evidence="2" type="primary">kpsM</name>
    <name evidence="2" type="ORF">LKMONMHP_4601</name>
</gene>